<protein>
    <submittedName>
        <fullName evidence="2">Uncharacterized protein</fullName>
    </submittedName>
</protein>
<evidence type="ECO:0000256" key="1">
    <source>
        <dbReference type="SAM" id="MobiDB-lite"/>
    </source>
</evidence>
<gene>
    <name evidence="2" type="ORF">HNR07_003278</name>
</gene>
<dbReference type="EMBL" id="JACHDO010000001">
    <property type="protein sequence ID" value="MBB5492141.1"/>
    <property type="molecule type" value="Genomic_DNA"/>
</dbReference>
<evidence type="ECO:0000313" key="3">
    <source>
        <dbReference type="Proteomes" id="UP000579647"/>
    </source>
</evidence>
<keyword evidence="3" id="KW-1185">Reference proteome</keyword>
<reference evidence="2 3" key="1">
    <citation type="submission" date="2020-08" db="EMBL/GenBank/DDBJ databases">
        <title>Sequencing the genomes of 1000 actinobacteria strains.</title>
        <authorList>
            <person name="Klenk H.-P."/>
        </authorList>
    </citation>
    <scope>NUCLEOTIDE SEQUENCE [LARGE SCALE GENOMIC DNA]</scope>
    <source>
        <strain evidence="2 3">DSM 44598</strain>
    </source>
</reference>
<accession>A0A840WGK3</accession>
<feature type="region of interest" description="Disordered" evidence="1">
    <location>
        <begin position="47"/>
        <end position="229"/>
    </location>
</feature>
<organism evidence="2 3">
    <name type="scientific">Nocardiopsis metallicus</name>
    <dbReference type="NCBI Taxonomy" id="179819"/>
    <lineage>
        <taxon>Bacteria</taxon>
        <taxon>Bacillati</taxon>
        <taxon>Actinomycetota</taxon>
        <taxon>Actinomycetes</taxon>
        <taxon>Streptosporangiales</taxon>
        <taxon>Nocardiopsidaceae</taxon>
        <taxon>Nocardiopsis</taxon>
    </lineage>
</organism>
<feature type="compositionally biased region" description="Polar residues" evidence="1">
    <location>
        <begin position="142"/>
        <end position="155"/>
    </location>
</feature>
<feature type="compositionally biased region" description="Basic residues" evidence="1">
    <location>
        <begin position="80"/>
        <end position="90"/>
    </location>
</feature>
<dbReference type="Proteomes" id="UP000579647">
    <property type="component" value="Unassembled WGS sequence"/>
</dbReference>
<sequence length="229" mass="23981">MVPSCAGGSSTPFLGAPWVRTGCGGPQGLFLVLLSVRCAAVHMRQQDSHTGYLPRRPPIEKSRPGPGGLRTGIHHQNTGVRKKNPKKSRIHGNPPGAPRVLLHVRPGASGAPGRTPSSPAALLHGRGPVGEAPPAHEAPARSSPTAESARSANPTPLSPDSHWLRQFSRTSAGPQPSGSPHGPVVHPPEGPIRRLRGPDRPRPIRRGPVRSQGLRARSVAASGGPRPCR</sequence>
<evidence type="ECO:0000313" key="2">
    <source>
        <dbReference type="EMBL" id="MBB5492141.1"/>
    </source>
</evidence>
<comment type="caution">
    <text evidence="2">The sequence shown here is derived from an EMBL/GenBank/DDBJ whole genome shotgun (WGS) entry which is preliminary data.</text>
</comment>
<name>A0A840WGK3_9ACTN</name>
<dbReference type="AlphaFoldDB" id="A0A840WGK3"/>
<proteinExistence type="predicted"/>